<feature type="transmembrane region" description="Helical" evidence="5">
    <location>
        <begin position="163"/>
        <end position="183"/>
    </location>
</feature>
<dbReference type="InterPro" id="IPR013083">
    <property type="entry name" value="Znf_RING/FYVE/PHD"/>
</dbReference>
<proteinExistence type="predicted"/>
<dbReference type="Gene3D" id="3.30.40.10">
    <property type="entry name" value="Zinc/RING finger domain, C3HC4 (zinc finger)"/>
    <property type="match status" value="1"/>
</dbReference>
<dbReference type="GO" id="GO:0008270">
    <property type="term" value="F:zinc ion binding"/>
    <property type="evidence" value="ECO:0007669"/>
    <property type="project" value="UniProtKB-KW"/>
</dbReference>
<feature type="transmembrane region" description="Helical" evidence="5">
    <location>
        <begin position="138"/>
        <end position="157"/>
    </location>
</feature>
<dbReference type="SMART" id="SM00184">
    <property type="entry name" value="RING"/>
    <property type="match status" value="1"/>
</dbReference>
<keyword evidence="7" id="KW-1185">Reference proteome</keyword>
<dbReference type="InterPro" id="IPR027370">
    <property type="entry name" value="Znf-RING_euk"/>
</dbReference>
<keyword evidence="5" id="KW-0472">Membrane</keyword>
<evidence type="ECO:0000259" key="6">
    <source>
        <dbReference type="PROSITE" id="PS50089"/>
    </source>
</evidence>
<sequence length="290" mass="33534">MTKTIGSMFPLCIVFIYVLAFLYSPVFNIFSIEYDKFHWATIHVGTLFAIIAVYNWIWSHNKEETQLKAVRRDWLITYGTFTFFGLLPALVGYLEPKNQTTQWYFVYLSLGTISFNWIHFLNPQNEEYRINCPKRAIAPWIVFLFLALILIATFIYFEGEKNLILFSLIFCSPLYIMSSVQIARIYSGNIVKRKVVTVEEKDGHKKSSDCHICTNPFDSGYRIPRILKECGHTVCGECAVKLAEKNKGKHLFCPFCQSVTLVRGPIKECLPQNFSLMEELNEKKSAILDV</sequence>
<reference evidence="8" key="1">
    <citation type="submission" date="2016-11" db="UniProtKB">
        <authorList>
            <consortium name="WormBaseParasite"/>
        </authorList>
    </citation>
    <scope>IDENTIFICATION</scope>
</reference>
<name>A0A1I7UN80_9PELO</name>
<evidence type="ECO:0000256" key="3">
    <source>
        <dbReference type="ARBA" id="ARBA00022833"/>
    </source>
</evidence>
<feature type="transmembrane region" description="Helical" evidence="5">
    <location>
        <begin position="12"/>
        <end position="31"/>
    </location>
</feature>
<evidence type="ECO:0000313" key="8">
    <source>
        <dbReference type="WBParaSite" id="Csp11.Scaffold630.g17666.t1"/>
    </source>
</evidence>
<dbReference type="InterPro" id="IPR017907">
    <property type="entry name" value="Znf_RING_CS"/>
</dbReference>
<evidence type="ECO:0000256" key="2">
    <source>
        <dbReference type="ARBA" id="ARBA00022771"/>
    </source>
</evidence>
<evidence type="ECO:0000256" key="1">
    <source>
        <dbReference type="ARBA" id="ARBA00022723"/>
    </source>
</evidence>
<dbReference type="PROSITE" id="PS50089">
    <property type="entry name" value="ZF_RING_2"/>
    <property type="match status" value="1"/>
</dbReference>
<dbReference type="STRING" id="1561998.A0A1I7UN80"/>
<protein>
    <submittedName>
        <fullName evidence="8">RING-type domain-containing protein</fullName>
    </submittedName>
</protein>
<keyword evidence="1" id="KW-0479">Metal-binding</keyword>
<feature type="transmembrane region" description="Helical" evidence="5">
    <location>
        <begin position="37"/>
        <end position="54"/>
    </location>
</feature>
<dbReference type="PROSITE" id="PS00518">
    <property type="entry name" value="ZF_RING_1"/>
    <property type="match status" value="1"/>
</dbReference>
<evidence type="ECO:0000256" key="4">
    <source>
        <dbReference type="PROSITE-ProRule" id="PRU00175"/>
    </source>
</evidence>
<dbReference type="PANTHER" id="PTHR47156">
    <property type="entry name" value="PROTEIN CBG20824"/>
    <property type="match status" value="1"/>
</dbReference>
<dbReference type="PANTHER" id="PTHR47156:SF7">
    <property type="entry name" value="RING-TYPE DOMAIN-CONTAINING PROTEIN"/>
    <property type="match status" value="1"/>
</dbReference>
<keyword evidence="5" id="KW-0812">Transmembrane</keyword>
<evidence type="ECO:0000313" key="7">
    <source>
        <dbReference type="Proteomes" id="UP000095282"/>
    </source>
</evidence>
<keyword evidence="2 4" id="KW-0863">Zinc-finger</keyword>
<dbReference type="Pfam" id="PF13445">
    <property type="entry name" value="zf-RING_UBOX"/>
    <property type="match status" value="1"/>
</dbReference>
<dbReference type="WBParaSite" id="Csp11.Scaffold630.g17666.t1">
    <property type="protein sequence ID" value="Csp11.Scaffold630.g17666.t1"/>
    <property type="gene ID" value="Csp11.Scaffold630.g17666"/>
</dbReference>
<dbReference type="InterPro" id="IPR001841">
    <property type="entry name" value="Znf_RING"/>
</dbReference>
<keyword evidence="5" id="KW-1133">Transmembrane helix</keyword>
<dbReference type="AlphaFoldDB" id="A0A1I7UN80"/>
<dbReference type="SUPFAM" id="SSF57850">
    <property type="entry name" value="RING/U-box"/>
    <property type="match status" value="1"/>
</dbReference>
<dbReference type="InterPro" id="IPR052667">
    <property type="entry name" value="E3_ubiquitin-ligase_RING"/>
</dbReference>
<feature type="domain" description="RING-type" evidence="6">
    <location>
        <begin position="210"/>
        <end position="257"/>
    </location>
</feature>
<feature type="transmembrane region" description="Helical" evidence="5">
    <location>
        <begin position="100"/>
        <end position="118"/>
    </location>
</feature>
<accession>A0A1I7UN80</accession>
<feature type="transmembrane region" description="Helical" evidence="5">
    <location>
        <begin position="75"/>
        <end position="94"/>
    </location>
</feature>
<dbReference type="Proteomes" id="UP000095282">
    <property type="component" value="Unplaced"/>
</dbReference>
<keyword evidence="3" id="KW-0862">Zinc</keyword>
<evidence type="ECO:0000256" key="5">
    <source>
        <dbReference type="SAM" id="Phobius"/>
    </source>
</evidence>
<organism evidence="7 8">
    <name type="scientific">Caenorhabditis tropicalis</name>
    <dbReference type="NCBI Taxonomy" id="1561998"/>
    <lineage>
        <taxon>Eukaryota</taxon>
        <taxon>Metazoa</taxon>
        <taxon>Ecdysozoa</taxon>
        <taxon>Nematoda</taxon>
        <taxon>Chromadorea</taxon>
        <taxon>Rhabditida</taxon>
        <taxon>Rhabditina</taxon>
        <taxon>Rhabditomorpha</taxon>
        <taxon>Rhabditoidea</taxon>
        <taxon>Rhabditidae</taxon>
        <taxon>Peloderinae</taxon>
        <taxon>Caenorhabditis</taxon>
    </lineage>
</organism>